<proteinExistence type="predicted"/>
<name>A0A8D9FQJ0_9VIRU</name>
<reference evidence="1" key="1">
    <citation type="submission" date="2021-06" db="EMBL/GenBank/DDBJ databases">
        <authorList>
            <person name="Gannon L."/>
            <person name="Redgwell R T."/>
            <person name="Michniewski S."/>
            <person name="Harrison D C."/>
            <person name="Millard A."/>
        </authorList>
    </citation>
    <scope>NUCLEOTIDE SEQUENCE</scope>
</reference>
<evidence type="ECO:0000313" key="1">
    <source>
        <dbReference type="EMBL" id="CAG7579953.1"/>
    </source>
</evidence>
<dbReference type="EMBL" id="OU342829">
    <property type="protein sequence ID" value="CAG7579953.1"/>
    <property type="molecule type" value="Genomic_DNA"/>
</dbReference>
<accession>A0A8D9FQJ0</accession>
<sequence>MGIKKYHDFISESYETLDRIKAEKKDKPRADVKEVAEKILRDCQPFLKELRGTDNFIYRGYMRGLTNVDSINKISARKDRKPLHTDRFLHDEFDFYFEERFGVRPRSEGVFGTGYYNQAGLYGKPYLFFPIGDFDFYWSEEVFDLHAYLNDKVGHLPKVKKWTSEDKRFASELIEDMVNDFYTDENLLSAINEEGEIIFMCDEYYLVDENLERELSKLI</sequence>
<gene>
    <name evidence="1" type="ORF">SLAVMIC_00176</name>
</gene>
<organism evidence="1">
    <name type="scientific">uncultured marine phage</name>
    <dbReference type="NCBI Taxonomy" id="707152"/>
    <lineage>
        <taxon>Viruses</taxon>
        <taxon>environmental samples</taxon>
    </lineage>
</organism>
<protein>
    <submittedName>
        <fullName evidence="1">Uncharacterized protein</fullName>
    </submittedName>
</protein>